<dbReference type="PROSITE" id="PS51471">
    <property type="entry name" value="FE2OG_OXY"/>
    <property type="match status" value="1"/>
</dbReference>
<dbReference type="InterPro" id="IPR032854">
    <property type="entry name" value="ALKBH3"/>
</dbReference>
<keyword evidence="5" id="KW-0227">DNA damage</keyword>
<evidence type="ECO:0000256" key="16">
    <source>
        <dbReference type="ARBA" id="ARBA00052627"/>
    </source>
</evidence>
<comment type="catalytic activity">
    <reaction evidence="17">
        <text>an N(1)-methyl-2'-deoxyadenosine in double-stranded DNA + 2-oxoglutarate + O2 = a 2'-deoxyadenosine in double-stranded DNA + formaldehyde + succinate + CO2 + H(+)</text>
        <dbReference type="Rhea" id="RHEA:70443"/>
        <dbReference type="Rhea" id="RHEA-COMP:14236"/>
        <dbReference type="Rhea" id="RHEA-COMP:17897"/>
        <dbReference type="ChEBI" id="CHEBI:15378"/>
        <dbReference type="ChEBI" id="CHEBI:15379"/>
        <dbReference type="ChEBI" id="CHEBI:16526"/>
        <dbReference type="ChEBI" id="CHEBI:16810"/>
        <dbReference type="ChEBI" id="CHEBI:16842"/>
        <dbReference type="ChEBI" id="CHEBI:30031"/>
        <dbReference type="ChEBI" id="CHEBI:90615"/>
        <dbReference type="ChEBI" id="CHEBI:139096"/>
    </reaction>
    <physiologicalReaction direction="left-to-right" evidence="17">
        <dbReference type="Rhea" id="RHEA:70444"/>
    </physiologicalReaction>
</comment>
<dbReference type="GO" id="GO:0006307">
    <property type="term" value="P:DNA alkylation repair"/>
    <property type="evidence" value="ECO:0007669"/>
    <property type="project" value="InterPro"/>
</dbReference>
<evidence type="ECO:0000256" key="4">
    <source>
        <dbReference type="ARBA" id="ARBA00022723"/>
    </source>
</evidence>
<name>A0A507C0S3_9FUNG</name>
<dbReference type="PANTHER" id="PTHR31212">
    <property type="entry name" value="ALPHA-KETOGLUTARATE-DEPENDENT DIOXYGENASE ALKB HOMOLOG 3"/>
    <property type="match status" value="1"/>
</dbReference>
<evidence type="ECO:0000256" key="13">
    <source>
        <dbReference type="ARBA" id="ARBA00051376"/>
    </source>
</evidence>
<protein>
    <recommendedName>
        <fullName evidence="19">DNA oxidative demethylase ALKBH2</fullName>
    </recommendedName>
    <alternativeName>
        <fullName evidence="20">Alkylated DNA repair protein alkB homolog 2</fullName>
    </alternativeName>
    <alternativeName>
        <fullName evidence="21">Alpha-ketoglutarate-dependent dioxygenase alkB homolog 2</fullName>
    </alternativeName>
</protein>
<comment type="catalytic activity">
    <reaction evidence="13">
        <text>an N(3)-methyl-2'-deoxycytidine in double-stranded DNA + 2-oxoglutarate + O2 = a 2'-deoxycytidine in double-stranded DNA + formaldehyde + succinate + CO2 + H(+)</text>
        <dbReference type="Rhea" id="RHEA:70439"/>
        <dbReference type="Rhea" id="RHEA-COMP:14237"/>
        <dbReference type="Rhea" id="RHEA-COMP:17070"/>
        <dbReference type="ChEBI" id="CHEBI:15378"/>
        <dbReference type="ChEBI" id="CHEBI:15379"/>
        <dbReference type="ChEBI" id="CHEBI:16526"/>
        <dbReference type="ChEBI" id="CHEBI:16810"/>
        <dbReference type="ChEBI" id="CHEBI:16842"/>
        <dbReference type="ChEBI" id="CHEBI:30031"/>
        <dbReference type="ChEBI" id="CHEBI:85452"/>
        <dbReference type="ChEBI" id="CHEBI:139075"/>
    </reaction>
    <physiologicalReaction direction="left-to-right" evidence="13">
        <dbReference type="Rhea" id="RHEA:70440"/>
    </physiologicalReaction>
</comment>
<dbReference type="GO" id="GO:0016705">
    <property type="term" value="F:oxidoreductase activity, acting on paired donors, with incorporation or reduction of molecular oxygen"/>
    <property type="evidence" value="ECO:0007669"/>
    <property type="project" value="UniProtKB-ARBA"/>
</dbReference>
<comment type="catalytic activity">
    <reaction evidence="12">
        <text>a 1,N(6)-etheno-2'-deoxyadenosine in single-stranded DNA + 2-oxoglutarate + O2 + H2O = a 2'-deoxyadenosine in single-stranded DNA + glyoxal + succinate + CO2</text>
        <dbReference type="Rhea" id="RHEA:70459"/>
        <dbReference type="Rhea" id="RHEA-COMP:17896"/>
        <dbReference type="Rhea" id="RHEA-COMP:17904"/>
        <dbReference type="ChEBI" id="CHEBI:15377"/>
        <dbReference type="ChEBI" id="CHEBI:15379"/>
        <dbReference type="ChEBI" id="CHEBI:16526"/>
        <dbReference type="ChEBI" id="CHEBI:16810"/>
        <dbReference type="ChEBI" id="CHEBI:30031"/>
        <dbReference type="ChEBI" id="CHEBI:34779"/>
        <dbReference type="ChEBI" id="CHEBI:90615"/>
        <dbReference type="ChEBI" id="CHEBI:189583"/>
    </reaction>
    <physiologicalReaction direction="left-to-right" evidence="12">
        <dbReference type="Rhea" id="RHEA:70460"/>
    </physiologicalReaction>
</comment>
<evidence type="ECO:0000256" key="8">
    <source>
        <dbReference type="ARBA" id="ARBA00023002"/>
    </source>
</evidence>
<evidence type="ECO:0000256" key="10">
    <source>
        <dbReference type="ARBA" id="ARBA00023204"/>
    </source>
</evidence>
<keyword evidence="7" id="KW-0223">Dioxygenase</keyword>
<dbReference type="GO" id="GO:0046872">
    <property type="term" value="F:metal ion binding"/>
    <property type="evidence" value="ECO:0007669"/>
    <property type="project" value="UniProtKB-KW"/>
</dbReference>
<comment type="caution">
    <text evidence="23">The sequence shown here is derived from an EMBL/GenBank/DDBJ whole genome shotgun (WGS) entry which is preliminary data.</text>
</comment>
<evidence type="ECO:0000256" key="18">
    <source>
        <dbReference type="ARBA" id="ARBA00062909"/>
    </source>
</evidence>
<comment type="cofactor">
    <cofactor evidence="1">
        <name>Fe(2+)</name>
        <dbReference type="ChEBI" id="CHEBI:29033"/>
    </cofactor>
</comment>
<evidence type="ECO:0000256" key="17">
    <source>
        <dbReference type="ARBA" id="ARBA00052800"/>
    </source>
</evidence>
<keyword evidence="4" id="KW-0479">Metal-binding</keyword>
<dbReference type="PANTHER" id="PTHR31212:SF4">
    <property type="entry name" value="ALPHA-KETOGLUTARATE-DEPENDENT DIOXYGENASE ALKB HOMOLOG 3"/>
    <property type="match status" value="1"/>
</dbReference>
<dbReference type="Gene3D" id="2.60.120.590">
    <property type="entry name" value="Alpha-ketoglutarate-dependent dioxygenase AlkB-like"/>
    <property type="match status" value="1"/>
</dbReference>
<dbReference type="GO" id="GO:0051747">
    <property type="term" value="F:cytosine C-5 DNA demethylase activity"/>
    <property type="evidence" value="ECO:0007669"/>
    <property type="project" value="UniProtKB-ARBA"/>
</dbReference>
<evidence type="ECO:0000256" key="5">
    <source>
        <dbReference type="ARBA" id="ARBA00022763"/>
    </source>
</evidence>
<evidence type="ECO:0000256" key="1">
    <source>
        <dbReference type="ARBA" id="ARBA00001954"/>
    </source>
</evidence>
<gene>
    <name evidence="23" type="ORF">SmJEL517_g02416</name>
</gene>
<dbReference type="FunFam" id="2.60.120.590:FF:000004">
    <property type="entry name" value="DNA oxidative demethylase ALKBH2"/>
    <property type="match status" value="1"/>
</dbReference>
<evidence type="ECO:0000256" key="14">
    <source>
        <dbReference type="ARBA" id="ARBA00051434"/>
    </source>
</evidence>
<dbReference type="GO" id="GO:0005654">
    <property type="term" value="C:nucleoplasm"/>
    <property type="evidence" value="ECO:0007669"/>
    <property type="project" value="UniProtKB-SubCell"/>
</dbReference>
<comment type="subcellular location">
    <subcellularLocation>
        <location evidence="2">Nucleus</location>
        <location evidence="2">Nucleolus</location>
    </subcellularLocation>
    <subcellularLocation>
        <location evidence="3">Nucleus</location>
        <location evidence="3">Nucleoplasm</location>
    </subcellularLocation>
</comment>
<dbReference type="SUPFAM" id="SSF51197">
    <property type="entry name" value="Clavaminate synthase-like"/>
    <property type="match status" value="1"/>
</dbReference>
<dbReference type="InterPro" id="IPR005123">
    <property type="entry name" value="Oxoglu/Fe-dep_dioxygenase_dom"/>
</dbReference>
<comment type="catalytic activity">
    <reaction evidence="16">
        <text>a 1,N(6)-etheno-2'-deoxyadenosine in double-stranded DNA + 2-oxoglutarate + O2 + H2O = a 2'-deoxyadenosine in double-stranded DNA + glyoxal + succinate + CO2</text>
        <dbReference type="Rhea" id="RHEA:70463"/>
        <dbReference type="Rhea" id="RHEA-COMP:17897"/>
        <dbReference type="Rhea" id="RHEA-COMP:17903"/>
        <dbReference type="ChEBI" id="CHEBI:15377"/>
        <dbReference type="ChEBI" id="CHEBI:15379"/>
        <dbReference type="ChEBI" id="CHEBI:16526"/>
        <dbReference type="ChEBI" id="CHEBI:16810"/>
        <dbReference type="ChEBI" id="CHEBI:30031"/>
        <dbReference type="ChEBI" id="CHEBI:34779"/>
        <dbReference type="ChEBI" id="CHEBI:90615"/>
        <dbReference type="ChEBI" id="CHEBI:189583"/>
    </reaction>
    <physiologicalReaction direction="left-to-right" evidence="16">
        <dbReference type="Rhea" id="RHEA:70464"/>
    </physiologicalReaction>
</comment>
<feature type="domain" description="Fe2OG dioxygenase" evidence="22">
    <location>
        <begin position="149"/>
        <end position="256"/>
    </location>
</feature>
<keyword evidence="10" id="KW-0234">DNA repair</keyword>
<dbReference type="InterPro" id="IPR037151">
    <property type="entry name" value="AlkB-like_sf"/>
</dbReference>
<evidence type="ECO:0000256" key="3">
    <source>
        <dbReference type="ARBA" id="ARBA00004642"/>
    </source>
</evidence>
<dbReference type="Proteomes" id="UP000319731">
    <property type="component" value="Unassembled WGS sequence"/>
</dbReference>
<comment type="subunit">
    <text evidence="18">Interacts with PCNA homotrimer; this interaction is enhanced during the S-phase of the cell cycle. Interacts with nucleolar proteins NCL, UBTF and NPM1. Interacts with XRCC5-XRCC6 heterodimer.</text>
</comment>
<keyword evidence="9" id="KW-0408">Iron</keyword>
<evidence type="ECO:0000256" key="6">
    <source>
        <dbReference type="ARBA" id="ARBA00022842"/>
    </source>
</evidence>
<evidence type="ECO:0000256" key="19">
    <source>
        <dbReference type="ARBA" id="ARBA00072134"/>
    </source>
</evidence>
<dbReference type="GeneID" id="42003641"/>
<dbReference type="GO" id="GO:0051213">
    <property type="term" value="F:dioxygenase activity"/>
    <property type="evidence" value="ECO:0007669"/>
    <property type="project" value="UniProtKB-KW"/>
</dbReference>
<evidence type="ECO:0000256" key="12">
    <source>
        <dbReference type="ARBA" id="ARBA00051189"/>
    </source>
</evidence>
<evidence type="ECO:0000313" key="24">
    <source>
        <dbReference type="Proteomes" id="UP000319731"/>
    </source>
</evidence>
<dbReference type="InterPro" id="IPR027450">
    <property type="entry name" value="AlkB-like"/>
</dbReference>
<evidence type="ECO:0000256" key="2">
    <source>
        <dbReference type="ARBA" id="ARBA00004604"/>
    </source>
</evidence>
<evidence type="ECO:0000256" key="9">
    <source>
        <dbReference type="ARBA" id="ARBA00023004"/>
    </source>
</evidence>
<keyword evidence="11" id="KW-0539">Nucleus</keyword>
<comment type="catalytic activity">
    <reaction evidence="14">
        <text>a 3,N(4)-etheno-2'-deoxycytidine in double-stranded DNA + 2-oxoglutarate + O2 + H2O = a 2'-deoxycytidine in double-stranded DNA + glyoxal + succinate + CO2</text>
        <dbReference type="Rhea" id="RHEA:70467"/>
        <dbReference type="Rhea" id="RHEA-COMP:17070"/>
        <dbReference type="Rhea" id="RHEA-COMP:17905"/>
        <dbReference type="ChEBI" id="CHEBI:15377"/>
        <dbReference type="ChEBI" id="CHEBI:15379"/>
        <dbReference type="ChEBI" id="CHEBI:16526"/>
        <dbReference type="ChEBI" id="CHEBI:16810"/>
        <dbReference type="ChEBI" id="CHEBI:30031"/>
        <dbReference type="ChEBI" id="CHEBI:34779"/>
        <dbReference type="ChEBI" id="CHEBI:85452"/>
        <dbReference type="ChEBI" id="CHEBI:189585"/>
    </reaction>
    <physiologicalReaction direction="left-to-right" evidence="14">
        <dbReference type="Rhea" id="RHEA:70468"/>
    </physiologicalReaction>
</comment>
<keyword evidence="24" id="KW-1185">Reference proteome</keyword>
<keyword evidence="6" id="KW-0460">Magnesium</keyword>
<dbReference type="OrthoDB" id="2111674at2759"/>
<evidence type="ECO:0000259" key="22">
    <source>
        <dbReference type="PROSITE" id="PS51471"/>
    </source>
</evidence>
<evidence type="ECO:0000256" key="7">
    <source>
        <dbReference type="ARBA" id="ARBA00022964"/>
    </source>
</evidence>
<evidence type="ECO:0000256" key="21">
    <source>
        <dbReference type="ARBA" id="ARBA00081727"/>
    </source>
</evidence>
<dbReference type="RefSeq" id="XP_031025715.1">
    <property type="nucleotide sequence ID" value="XM_031168344.1"/>
</dbReference>
<dbReference type="GO" id="GO:0005730">
    <property type="term" value="C:nucleolus"/>
    <property type="evidence" value="ECO:0007669"/>
    <property type="project" value="UniProtKB-SubCell"/>
</dbReference>
<accession>A0A507C0S3</accession>
<dbReference type="STRING" id="1806994.A0A507C0S3"/>
<evidence type="ECO:0000256" key="15">
    <source>
        <dbReference type="ARBA" id="ARBA00051755"/>
    </source>
</evidence>
<dbReference type="Pfam" id="PF13532">
    <property type="entry name" value="2OG-FeII_Oxy_2"/>
    <property type="match status" value="1"/>
</dbReference>
<keyword evidence="8" id="KW-0560">Oxidoreductase</keyword>
<sequence>MITFIVRVLTDIPLAGAPLSRMNPDSAVHLESNIPDDELNECSDTILPSASPSMIKTYLPRTTGLILFNPTFLSFKRSTEVLSALISSLPWQCKDIKMFGKDVKEPRLTVWMGDSSASYKYSGVLLQPTPWTPLVISLKEQIEAETGARFNSVLCNYYRDGNDYMGYHSDDEKELGPNSIIASLSIGAERRFIFKAREGVKTPRNLKAGDKRSFEYKLSSGSLLVMAGATQKFWKHSIPKQRGVTGRINLTFRLINK</sequence>
<organism evidence="23 24">
    <name type="scientific">Synchytrium microbalum</name>
    <dbReference type="NCBI Taxonomy" id="1806994"/>
    <lineage>
        <taxon>Eukaryota</taxon>
        <taxon>Fungi</taxon>
        <taxon>Fungi incertae sedis</taxon>
        <taxon>Chytridiomycota</taxon>
        <taxon>Chytridiomycota incertae sedis</taxon>
        <taxon>Chytridiomycetes</taxon>
        <taxon>Synchytriales</taxon>
        <taxon>Synchytriaceae</taxon>
        <taxon>Synchytrium</taxon>
    </lineage>
</organism>
<evidence type="ECO:0000256" key="11">
    <source>
        <dbReference type="ARBA" id="ARBA00023242"/>
    </source>
</evidence>
<comment type="catalytic activity">
    <reaction evidence="15">
        <text>a 1,N(2)-etheno-2'-deoxyguanosine in double-stranded DNA + 2-oxoglutarate + O2 + H2O = a 2'-deoxyguanosine in double-stranded DNA + glyoxal + succinate + CO2</text>
        <dbReference type="Rhea" id="RHEA:70487"/>
        <dbReference type="Rhea" id="RHEA-COMP:17910"/>
        <dbReference type="Rhea" id="RHEA-COMP:17912"/>
        <dbReference type="ChEBI" id="CHEBI:15377"/>
        <dbReference type="ChEBI" id="CHEBI:15379"/>
        <dbReference type="ChEBI" id="CHEBI:16526"/>
        <dbReference type="ChEBI" id="CHEBI:16810"/>
        <dbReference type="ChEBI" id="CHEBI:30031"/>
        <dbReference type="ChEBI" id="CHEBI:34779"/>
        <dbReference type="ChEBI" id="CHEBI:85445"/>
        <dbReference type="ChEBI" id="CHEBI:189586"/>
    </reaction>
    <physiologicalReaction direction="left-to-right" evidence="15">
        <dbReference type="Rhea" id="RHEA:70488"/>
    </physiologicalReaction>
</comment>
<evidence type="ECO:0000256" key="20">
    <source>
        <dbReference type="ARBA" id="ARBA00077989"/>
    </source>
</evidence>
<reference evidence="23 24" key="1">
    <citation type="journal article" date="2019" name="Sci. Rep.">
        <title>Comparative genomics of chytrid fungi reveal insights into the obligate biotrophic and pathogenic lifestyle of Synchytrium endobioticum.</title>
        <authorList>
            <person name="van de Vossenberg B.T.L.H."/>
            <person name="Warris S."/>
            <person name="Nguyen H.D.T."/>
            <person name="van Gent-Pelzer M.P.E."/>
            <person name="Joly D.L."/>
            <person name="van de Geest H.C."/>
            <person name="Bonants P.J.M."/>
            <person name="Smith D.S."/>
            <person name="Levesque C.A."/>
            <person name="van der Lee T.A.J."/>
        </authorList>
    </citation>
    <scope>NUCLEOTIDE SEQUENCE [LARGE SCALE GENOMIC DNA]</scope>
    <source>
        <strain evidence="23 24">JEL517</strain>
    </source>
</reference>
<proteinExistence type="predicted"/>
<evidence type="ECO:0000313" key="23">
    <source>
        <dbReference type="EMBL" id="TPX35130.1"/>
    </source>
</evidence>
<dbReference type="EMBL" id="QEAO01000010">
    <property type="protein sequence ID" value="TPX35130.1"/>
    <property type="molecule type" value="Genomic_DNA"/>
</dbReference>
<dbReference type="AlphaFoldDB" id="A0A507C0S3"/>